<accession>A0A7Y3XBM1</accession>
<reference evidence="2 3" key="1">
    <citation type="submission" date="2020-05" db="EMBL/GenBank/DDBJ databases">
        <authorList>
            <person name="Ruan W."/>
            <person name="Jeon C.O."/>
            <person name="Chun B.H."/>
        </authorList>
    </citation>
    <scope>NUCLEOTIDE SEQUENCE [LARGE SCALE GENOMIC DNA]</scope>
    <source>
        <strain evidence="2 3">TBZ9</strain>
    </source>
</reference>
<comment type="caution">
    <text evidence="2">The sequence shown here is derived from an EMBL/GenBank/DDBJ whole genome shotgun (WGS) entry which is preliminary data.</text>
</comment>
<reference evidence="2 3" key="2">
    <citation type="submission" date="2020-06" db="EMBL/GenBank/DDBJ databases">
        <title>Halomonas songnenensis sp. nov., a moderately halophilic bacterium isolated from saline and alkaline soils.</title>
        <authorList>
            <person name="Jiang J."/>
            <person name="Pan Y."/>
        </authorList>
    </citation>
    <scope>NUCLEOTIDE SEQUENCE [LARGE SCALE GENOMIC DNA]</scope>
    <source>
        <strain evidence="2 3">TBZ9</strain>
    </source>
</reference>
<keyword evidence="3" id="KW-1185">Reference proteome</keyword>
<name>A0A7Y3XBM1_9GAMM</name>
<sequence length="97" mass="10173">MHTNGFFEGVGETIGEAISALVTGLLSLSEGSLGAFEDFIRGLAGSLGISPSFFSILVLVIGLWVLWRGISALLRGALLGAIVRIVLGLMILSWLLT</sequence>
<proteinExistence type="predicted"/>
<gene>
    <name evidence="2" type="ORF">HLB35_12600</name>
</gene>
<evidence type="ECO:0000313" key="2">
    <source>
        <dbReference type="EMBL" id="NOG32385.1"/>
    </source>
</evidence>
<evidence type="ECO:0000256" key="1">
    <source>
        <dbReference type="SAM" id="Phobius"/>
    </source>
</evidence>
<feature type="transmembrane region" description="Helical" evidence="1">
    <location>
        <begin position="73"/>
        <end position="96"/>
    </location>
</feature>
<evidence type="ECO:0000313" key="3">
    <source>
        <dbReference type="Proteomes" id="UP000588806"/>
    </source>
</evidence>
<keyword evidence="1" id="KW-0812">Transmembrane</keyword>
<keyword evidence="1" id="KW-0472">Membrane</keyword>
<protein>
    <submittedName>
        <fullName evidence="2">Uncharacterized protein</fullName>
    </submittedName>
</protein>
<keyword evidence="1" id="KW-1133">Transmembrane helix</keyword>
<dbReference type="EMBL" id="JABFHI010000005">
    <property type="protein sequence ID" value="NOG32385.1"/>
    <property type="molecule type" value="Genomic_DNA"/>
</dbReference>
<feature type="transmembrane region" description="Helical" evidence="1">
    <location>
        <begin position="43"/>
        <end position="66"/>
    </location>
</feature>
<dbReference type="AlphaFoldDB" id="A0A7Y3XBM1"/>
<dbReference type="Proteomes" id="UP000588806">
    <property type="component" value="Unassembled WGS sequence"/>
</dbReference>
<organism evidence="2 3">
    <name type="scientific">Vreelandella azerica</name>
    <dbReference type="NCBI Taxonomy" id="2732867"/>
    <lineage>
        <taxon>Bacteria</taxon>
        <taxon>Pseudomonadati</taxon>
        <taxon>Pseudomonadota</taxon>
        <taxon>Gammaproteobacteria</taxon>
        <taxon>Oceanospirillales</taxon>
        <taxon>Halomonadaceae</taxon>
        <taxon>Vreelandella</taxon>
    </lineage>
</organism>